<dbReference type="InterPro" id="IPR033749">
    <property type="entry name" value="Polyprenyl_synt_CS"/>
</dbReference>
<dbReference type="PANTHER" id="PTHR11525">
    <property type="entry name" value="FARNESYL-PYROPHOSPHATE SYNTHETASE"/>
    <property type="match status" value="1"/>
</dbReference>
<dbReference type="InterPro" id="IPR000092">
    <property type="entry name" value="Polyprenyl_synt"/>
</dbReference>
<dbReference type="Gene3D" id="1.10.600.10">
    <property type="entry name" value="Farnesyl Diphosphate Synthase"/>
    <property type="match status" value="1"/>
</dbReference>
<keyword evidence="2" id="KW-0808">Transferase</keyword>
<keyword evidence="7" id="KW-1185">Reference proteome</keyword>
<dbReference type="InterPro" id="IPR008949">
    <property type="entry name" value="Isoprenoid_synthase_dom_sf"/>
</dbReference>
<evidence type="ECO:0000256" key="4">
    <source>
        <dbReference type="ARBA" id="ARBA00022842"/>
    </source>
</evidence>
<gene>
    <name evidence="8" type="primary">LOC106470103</name>
</gene>
<dbReference type="RefSeq" id="XP_013786084.1">
    <property type="nucleotide sequence ID" value="XM_013930630.2"/>
</dbReference>
<organism evidence="7 8">
    <name type="scientific">Limulus polyphemus</name>
    <name type="common">Atlantic horseshoe crab</name>
    <dbReference type="NCBI Taxonomy" id="6850"/>
    <lineage>
        <taxon>Eukaryota</taxon>
        <taxon>Metazoa</taxon>
        <taxon>Ecdysozoa</taxon>
        <taxon>Arthropoda</taxon>
        <taxon>Chelicerata</taxon>
        <taxon>Merostomata</taxon>
        <taxon>Xiphosura</taxon>
        <taxon>Limulidae</taxon>
        <taxon>Limulus</taxon>
    </lineage>
</organism>
<dbReference type="InterPro" id="IPR039702">
    <property type="entry name" value="FPS1-like"/>
</dbReference>
<dbReference type="GeneID" id="106470103"/>
<evidence type="ECO:0000256" key="5">
    <source>
        <dbReference type="ARBA" id="ARBA00033740"/>
    </source>
</evidence>
<dbReference type="Pfam" id="PF00348">
    <property type="entry name" value="polyprenyl_synt"/>
    <property type="match status" value="1"/>
</dbReference>
<protein>
    <recommendedName>
        <fullName evidence="6">Farnesyl pyrophosphate synthase</fullName>
    </recommendedName>
</protein>
<accession>A0ABM1BPD6</accession>
<dbReference type="PROSITE" id="PS00723">
    <property type="entry name" value="POLYPRENYL_SYNTHASE_1"/>
    <property type="match status" value="1"/>
</dbReference>
<name>A0ABM1BPD6_LIMPO</name>
<evidence type="ECO:0000313" key="7">
    <source>
        <dbReference type="Proteomes" id="UP000694941"/>
    </source>
</evidence>
<keyword evidence="4" id="KW-0460">Magnesium</keyword>
<feature type="non-terminal residue" evidence="8">
    <location>
        <position position="249"/>
    </location>
</feature>
<evidence type="ECO:0000313" key="8">
    <source>
        <dbReference type="RefSeq" id="XP_013786084.1"/>
    </source>
</evidence>
<reference evidence="8" key="1">
    <citation type="submission" date="2025-08" db="UniProtKB">
        <authorList>
            <consortium name="RefSeq"/>
        </authorList>
    </citation>
    <scope>IDENTIFICATION</scope>
    <source>
        <tissue evidence="8">Muscle</tissue>
    </source>
</reference>
<evidence type="ECO:0000256" key="2">
    <source>
        <dbReference type="ARBA" id="ARBA00022679"/>
    </source>
</evidence>
<evidence type="ECO:0000256" key="3">
    <source>
        <dbReference type="ARBA" id="ARBA00022723"/>
    </source>
</evidence>
<dbReference type="PANTHER" id="PTHR11525:SF0">
    <property type="entry name" value="FARNESYL PYROPHOSPHATE SYNTHASE"/>
    <property type="match status" value="1"/>
</dbReference>
<dbReference type="Proteomes" id="UP000694941">
    <property type="component" value="Unplaced"/>
</dbReference>
<sequence>MLRVISCFSLTGVLSKWRITNFHESGRRNLYTYFRNIKCEKSELIVKKPIFRTCRELRYIAGTTTNTNSNRFRTFDTLSLTLSCRNFAKLSSSQSFSTWLSTKMSDADQEDHGNGNTLSERTEQEEVQAFDQLFQEIVAELTEKQKELELQEVFRWFKQVLEYNVLGGKRNRGLAVVMSYKLLAKPEELTAENIKSAQILGWCIEMLQAFFLVSDDIMDQSITRRGKLCWYKRVSRCSVSSFYLVVFKL</sequence>
<evidence type="ECO:0000256" key="1">
    <source>
        <dbReference type="ARBA" id="ARBA00001946"/>
    </source>
</evidence>
<comment type="pathway">
    <text evidence="5">Pheromone biosynthesis.</text>
</comment>
<keyword evidence="3" id="KW-0479">Metal-binding</keyword>
<proteinExistence type="predicted"/>
<evidence type="ECO:0000256" key="6">
    <source>
        <dbReference type="ARBA" id="ARBA00034546"/>
    </source>
</evidence>
<dbReference type="SUPFAM" id="SSF48576">
    <property type="entry name" value="Terpenoid synthases"/>
    <property type="match status" value="1"/>
</dbReference>
<comment type="cofactor">
    <cofactor evidence="1">
        <name>Mg(2+)</name>
        <dbReference type="ChEBI" id="CHEBI:18420"/>
    </cofactor>
</comment>